<comment type="caution">
    <text evidence="1">The sequence shown here is derived from an EMBL/GenBank/DDBJ whole genome shotgun (WGS) entry which is preliminary data.</text>
</comment>
<evidence type="ECO:0000313" key="1">
    <source>
        <dbReference type="EMBL" id="KAK4238527.1"/>
    </source>
</evidence>
<reference evidence="1" key="1">
    <citation type="journal article" date="2023" name="Mol. Phylogenet. Evol.">
        <title>Genome-scale phylogeny and comparative genomics of the fungal order Sordariales.</title>
        <authorList>
            <person name="Hensen N."/>
            <person name="Bonometti L."/>
            <person name="Westerberg I."/>
            <person name="Brannstrom I.O."/>
            <person name="Guillou S."/>
            <person name="Cros-Aarteil S."/>
            <person name="Calhoun S."/>
            <person name="Haridas S."/>
            <person name="Kuo A."/>
            <person name="Mondo S."/>
            <person name="Pangilinan J."/>
            <person name="Riley R."/>
            <person name="LaButti K."/>
            <person name="Andreopoulos B."/>
            <person name="Lipzen A."/>
            <person name="Chen C."/>
            <person name="Yan M."/>
            <person name="Daum C."/>
            <person name="Ng V."/>
            <person name="Clum A."/>
            <person name="Steindorff A."/>
            <person name="Ohm R.A."/>
            <person name="Martin F."/>
            <person name="Silar P."/>
            <person name="Natvig D.O."/>
            <person name="Lalanne C."/>
            <person name="Gautier V."/>
            <person name="Ament-Velasquez S.L."/>
            <person name="Kruys A."/>
            <person name="Hutchinson M.I."/>
            <person name="Powell A.J."/>
            <person name="Barry K."/>
            <person name="Miller A.N."/>
            <person name="Grigoriev I.V."/>
            <person name="Debuchy R."/>
            <person name="Gladieux P."/>
            <person name="Hiltunen Thoren M."/>
            <person name="Johannesson H."/>
        </authorList>
    </citation>
    <scope>NUCLEOTIDE SEQUENCE</scope>
    <source>
        <strain evidence="1">CBS 532.94</strain>
    </source>
</reference>
<evidence type="ECO:0000313" key="2">
    <source>
        <dbReference type="Proteomes" id="UP001303760"/>
    </source>
</evidence>
<accession>A0AAN7CC11</accession>
<organism evidence="1 2">
    <name type="scientific">Achaetomium macrosporum</name>
    <dbReference type="NCBI Taxonomy" id="79813"/>
    <lineage>
        <taxon>Eukaryota</taxon>
        <taxon>Fungi</taxon>
        <taxon>Dikarya</taxon>
        <taxon>Ascomycota</taxon>
        <taxon>Pezizomycotina</taxon>
        <taxon>Sordariomycetes</taxon>
        <taxon>Sordariomycetidae</taxon>
        <taxon>Sordariales</taxon>
        <taxon>Chaetomiaceae</taxon>
        <taxon>Achaetomium</taxon>
    </lineage>
</organism>
<gene>
    <name evidence="1" type="ORF">C8A03DRAFT_33461</name>
</gene>
<dbReference type="Proteomes" id="UP001303760">
    <property type="component" value="Unassembled WGS sequence"/>
</dbReference>
<reference evidence="1" key="2">
    <citation type="submission" date="2023-05" db="EMBL/GenBank/DDBJ databases">
        <authorList>
            <consortium name="Lawrence Berkeley National Laboratory"/>
            <person name="Steindorff A."/>
            <person name="Hensen N."/>
            <person name="Bonometti L."/>
            <person name="Westerberg I."/>
            <person name="Brannstrom I.O."/>
            <person name="Guillou S."/>
            <person name="Cros-Aarteil S."/>
            <person name="Calhoun S."/>
            <person name="Haridas S."/>
            <person name="Kuo A."/>
            <person name="Mondo S."/>
            <person name="Pangilinan J."/>
            <person name="Riley R."/>
            <person name="Labutti K."/>
            <person name="Andreopoulos B."/>
            <person name="Lipzen A."/>
            <person name="Chen C."/>
            <person name="Yanf M."/>
            <person name="Daum C."/>
            <person name="Ng V."/>
            <person name="Clum A."/>
            <person name="Ohm R."/>
            <person name="Martin F."/>
            <person name="Silar P."/>
            <person name="Natvig D."/>
            <person name="Lalanne C."/>
            <person name="Gautier V."/>
            <person name="Ament-Velasquez S.L."/>
            <person name="Kruys A."/>
            <person name="Hutchinson M.I."/>
            <person name="Powell A.J."/>
            <person name="Barry K."/>
            <person name="Miller A.N."/>
            <person name="Grigoriev I.V."/>
            <person name="Debuchy R."/>
            <person name="Gladieux P."/>
            <person name="Thoren M.H."/>
            <person name="Johannesson H."/>
        </authorList>
    </citation>
    <scope>NUCLEOTIDE SEQUENCE</scope>
    <source>
        <strain evidence="1">CBS 532.94</strain>
    </source>
</reference>
<name>A0AAN7CC11_9PEZI</name>
<protein>
    <submittedName>
        <fullName evidence="1">Uncharacterized protein</fullName>
    </submittedName>
</protein>
<sequence length="160" mass="17856">MIRHLVERQREVLKSLVLALRRLNPADQEQLDPREDVHLYNNSFTVRDNGAMTINISHERHEGLAKDAESIKLLAQGIKGASQETVVSVDEMLVLLLTELDTMRDDADYTHTMLINLLDLKQKAAALAEARSTSQQGRIIMPFTIVTITFVSLAQHAGAA</sequence>
<proteinExistence type="predicted"/>
<dbReference type="EMBL" id="MU860092">
    <property type="protein sequence ID" value="KAK4238527.1"/>
    <property type="molecule type" value="Genomic_DNA"/>
</dbReference>
<keyword evidence="2" id="KW-1185">Reference proteome</keyword>
<dbReference type="AlphaFoldDB" id="A0AAN7CC11"/>